<dbReference type="AlphaFoldDB" id="A0A930YGK1"/>
<name>A0A930YGK1_9ACTN</name>
<evidence type="ECO:0000313" key="1">
    <source>
        <dbReference type="EMBL" id="MBF4767666.1"/>
    </source>
</evidence>
<dbReference type="Proteomes" id="UP000660668">
    <property type="component" value="Unassembled WGS sequence"/>
</dbReference>
<comment type="caution">
    <text evidence="1">The sequence shown here is derived from an EMBL/GenBank/DDBJ whole genome shotgun (WGS) entry which is preliminary data.</text>
</comment>
<evidence type="ECO:0000313" key="2">
    <source>
        <dbReference type="Proteomes" id="UP000660668"/>
    </source>
</evidence>
<proteinExistence type="predicted"/>
<dbReference type="EMBL" id="JADKPO010000008">
    <property type="protein sequence ID" value="MBF4767666.1"/>
    <property type="molecule type" value="Genomic_DNA"/>
</dbReference>
<dbReference type="RefSeq" id="WP_194695809.1">
    <property type="nucleotide sequence ID" value="NZ_JADKPO010000008.1"/>
</dbReference>
<protein>
    <submittedName>
        <fullName evidence="1">Uncharacterized protein</fullName>
    </submittedName>
</protein>
<sequence>MKEKESFDLRLQEVKDARLRQEARHASALLELLGKRPELREVIPLADLVGERTLWCA</sequence>
<keyword evidence="2" id="KW-1185">Reference proteome</keyword>
<gene>
    <name evidence="1" type="ORF">ISU10_07795</name>
</gene>
<reference evidence="1" key="1">
    <citation type="submission" date="2020-11" db="EMBL/GenBank/DDBJ databases">
        <title>Nocardioides cynanchi sp. nov., isolated from soil of rhizosphere of Cynanchum wilfordii.</title>
        <authorList>
            <person name="Lee J.-S."/>
            <person name="Suh M.K."/>
            <person name="Kim J.-S."/>
        </authorList>
    </citation>
    <scope>NUCLEOTIDE SEQUENCE</scope>
    <source>
        <strain evidence="1">KCTC 19276</strain>
    </source>
</reference>
<accession>A0A930YGK1</accession>
<organism evidence="1 2">
    <name type="scientific">Nocardioides agariphilus</name>
    <dbReference type="NCBI Taxonomy" id="433664"/>
    <lineage>
        <taxon>Bacteria</taxon>
        <taxon>Bacillati</taxon>
        <taxon>Actinomycetota</taxon>
        <taxon>Actinomycetes</taxon>
        <taxon>Propionibacteriales</taxon>
        <taxon>Nocardioidaceae</taxon>
        <taxon>Nocardioides</taxon>
    </lineage>
</organism>